<evidence type="ECO:0000256" key="1">
    <source>
        <dbReference type="ARBA" id="ARBA00022801"/>
    </source>
</evidence>
<gene>
    <name evidence="3" type="ORF">Sphch_3450</name>
</gene>
<reference evidence="3 4" key="1">
    <citation type="submission" date="2011-05" db="EMBL/GenBank/DDBJ databases">
        <title>Complete sequence of chromosome 2 of Sphingobium chlorophenolicum L-1.</title>
        <authorList>
            <consortium name="US DOE Joint Genome Institute"/>
            <person name="Lucas S."/>
            <person name="Han J."/>
            <person name="Lapidus A."/>
            <person name="Cheng J.-F."/>
            <person name="Goodwin L."/>
            <person name="Pitluck S."/>
            <person name="Peters L."/>
            <person name="Daligault H."/>
            <person name="Han C."/>
            <person name="Tapia R."/>
            <person name="Land M."/>
            <person name="Hauser L."/>
            <person name="Kyrpides N."/>
            <person name="Ivanova N."/>
            <person name="Pagani I."/>
            <person name="Turner P."/>
            <person name="Copley S."/>
            <person name="Woyke T."/>
        </authorList>
    </citation>
    <scope>NUCLEOTIDE SEQUENCE [LARGE SCALE GENOMIC DNA]</scope>
    <source>
        <strain evidence="3 4">L-1</strain>
    </source>
</reference>
<sequence length="349" mass="39235">MLNIQEVTMPPVGYVETNGIRMAVYEAGPQTGPAVVLLHGFPELAYSWRRQIPALAAAGYRVIAPDLRGYGLTDRPDRVEDYDLAHLLGDLIGLLDARGIEKAVWVGHDWGGLLAWQLPLFYPERTAGVVGVNTPFVPHWMVWLHPDHIGDLAPEGFAPDPQRDPIEQMREVYSPDMYVLMFHNDDVGDRLMALDPRRTFRSAMRGNMISASDYKKLPPEYRQMALFVPLGRPEPAELPGRSLLAPEELDFYAETFARTGFTSAINWYRNVSRNWQAGLDVEQVVRVPSLMISAADDVILTPGMTDGMKAHIPDLEMQTIADCGHWTPQHKPAELNEAITGWLQRRFPV</sequence>
<dbReference type="InterPro" id="IPR029058">
    <property type="entry name" value="AB_hydrolase_fold"/>
</dbReference>
<evidence type="ECO:0000313" key="4">
    <source>
        <dbReference type="Proteomes" id="UP000007150"/>
    </source>
</evidence>
<organism evidence="3 4">
    <name type="scientific">Sphingobium chlorophenolicum L-1</name>
    <dbReference type="NCBI Taxonomy" id="690566"/>
    <lineage>
        <taxon>Bacteria</taxon>
        <taxon>Pseudomonadati</taxon>
        <taxon>Pseudomonadota</taxon>
        <taxon>Alphaproteobacteria</taxon>
        <taxon>Sphingomonadales</taxon>
        <taxon>Sphingomonadaceae</taxon>
        <taxon>Sphingobium</taxon>
    </lineage>
</organism>
<protein>
    <submittedName>
        <fullName evidence="3">Soluble epoxide hydrolase</fullName>
        <ecNumber evidence="3">3.3.2.10</ecNumber>
    </submittedName>
</protein>
<dbReference type="GO" id="GO:0004301">
    <property type="term" value="F:epoxide hydrolase activity"/>
    <property type="evidence" value="ECO:0007669"/>
    <property type="project" value="UniProtKB-EC"/>
</dbReference>
<dbReference type="PANTHER" id="PTHR43329">
    <property type="entry name" value="EPOXIDE HYDROLASE"/>
    <property type="match status" value="1"/>
</dbReference>
<dbReference type="RefSeq" id="WP_013849272.1">
    <property type="nucleotide sequence ID" value="NC_015594.1"/>
</dbReference>
<dbReference type="PRINTS" id="PR00111">
    <property type="entry name" value="ABHYDROLASE"/>
</dbReference>
<dbReference type="SUPFAM" id="SSF53474">
    <property type="entry name" value="alpha/beta-Hydrolases"/>
    <property type="match status" value="1"/>
</dbReference>
<dbReference type="EMBL" id="CP002799">
    <property type="protein sequence ID" value="AEG51042.1"/>
    <property type="molecule type" value="Genomic_DNA"/>
</dbReference>
<dbReference type="HOGENOM" id="CLU_020336_7_2_5"/>
<dbReference type="STRING" id="690566.Sphch_3450"/>
<evidence type="ECO:0000259" key="2">
    <source>
        <dbReference type="Pfam" id="PF00561"/>
    </source>
</evidence>
<dbReference type="Pfam" id="PF00561">
    <property type="entry name" value="Abhydrolase_1"/>
    <property type="match status" value="1"/>
</dbReference>
<dbReference type="KEGG" id="sch:Sphch_3450"/>
<dbReference type="AlphaFoldDB" id="F6F3N0"/>
<dbReference type="Gene3D" id="3.40.50.1820">
    <property type="entry name" value="alpha/beta hydrolase"/>
    <property type="match status" value="1"/>
</dbReference>
<accession>F6F3N0</accession>
<keyword evidence="1 3" id="KW-0378">Hydrolase</keyword>
<keyword evidence="4" id="KW-1185">Reference proteome</keyword>
<evidence type="ECO:0000313" key="3">
    <source>
        <dbReference type="EMBL" id="AEG51042.1"/>
    </source>
</evidence>
<dbReference type="EC" id="3.3.2.10" evidence="3"/>
<proteinExistence type="predicted"/>
<dbReference type="InterPro" id="IPR000073">
    <property type="entry name" value="AB_hydrolase_1"/>
</dbReference>
<dbReference type="PRINTS" id="PR00412">
    <property type="entry name" value="EPOXHYDRLASE"/>
</dbReference>
<dbReference type="Proteomes" id="UP000007150">
    <property type="component" value="Chromosome 2"/>
</dbReference>
<dbReference type="InterPro" id="IPR000639">
    <property type="entry name" value="Epox_hydrolase-like"/>
</dbReference>
<name>F6F3N0_SPHCR</name>
<feature type="domain" description="AB hydrolase-1" evidence="2">
    <location>
        <begin position="33"/>
        <end position="327"/>
    </location>
</feature>